<evidence type="ECO:0000256" key="3">
    <source>
        <dbReference type="ARBA" id="ARBA00022737"/>
    </source>
</evidence>
<feature type="compositionally biased region" description="Basic residues" evidence="10">
    <location>
        <begin position="137"/>
        <end position="147"/>
    </location>
</feature>
<dbReference type="Pfam" id="PF13771">
    <property type="entry name" value="zf-HC5HC2H"/>
    <property type="match status" value="1"/>
</dbReference>
<dbReference type="Gene3D" id="3.40.50.10190">
    <property type="entry name" value="BRCT domain"/>
    <property type="match status" value="2"/>
</dbReference>
<dbReference type="InterPro" id="IPR001965">
    <property type="entry name" value="Znf_PHD"/>
</dbReference>
<dbReference type="AlphaFoldDB" id="A0AAD3RZA9"/>
<dbReference type="Pfam" id="PF13923">
    <property type="entry name" value="zf-C3HC4_2"/>
    <property type="match status" value="1"/>
</dbReference>
<proteinExistence type="predicted"/>
<evidence type="ECO:0000259" key="11">
    <source>
        <dbReference type="PROSITE" id="PS50089"/>
    </source>
</evidence>
<keyword evidence="8" id="KW-0539">Nucleus</keyword>
<comment type="subcellular location">
    <subcellularLocation>
        <location evidence="1">Nucleus</location>
    </subcellularLocation>
</comment>
<feature type="domain" description="BRCT" evidence="12">
    <location>
        <begin position="754"/>
        <end position="849"/>
    </location>
</feature>
<dbReference type="PROSITE" id="PS51805">
    <property type="entry name" value="EPHD"/>
    <property type="match status" value="1"/>
</dbReference>
<dbReference type="Proteomes" id="UP001279734">
    <property type="component" value="Unassembled WGS sequence"/>
</dbReference>
<dbReference type="GO" id="GO:0005634">
    <property type="term" value="C:nucleus"/>
    <property type="evidence" value="ECO:0007669"/>
    <property type="project" value="UniProtKB-SubCell"/>
</dbReference>
<reference evidence="14" key="1">
    <citation type="submission" date="2023-05" db="EMBL/GenBank/DDBJ databases">
        <title>Nepenthes gracilis genome sequencing.</title>
        <authorList>
            <person name="Fukushima K."/>
        </authorList>
    </citation>
    <scope>NUCLEOTIDE SEQUENCE</scope>
    <source>
        <strain evidence="14">SING2019-196</strain>
    </source>
</reference>
<dbReference type="SMART" id="SM00292">
    <property type="entry name" value="BRCT"/>
    <property type="match status" value="2"/>
</dbReference>
<evidence type="ECO:0000259" key="13">
    <source>
        <dbReference type="PROSITE" id="PS51805"/>
    </source>
</evidence>
<dbReference type="SMART" id="SM00249">
    <property type="entry name" value="PHD"/>
    <property type="match status" value="2"/>
</dbReference>
<evidence type="ECO:0000256" key="7">
    <source>
        <dbReference type="ARBA" id="ARBA00023204"/>
    </source>
</evidence>
<dbReference type="PROSITE" id="PS50089">
    <property type="entry name" value="ZF_RING_2"/>
    <property type="match status" value="1"/>
</dbReference>
<keyword evidence="5 9" id="KW-0863">Zinc-finger</keyword>
<dbReference type="FunFam" id="3.30.40.10:FF:000310">
    <property type="entry name" value="Breast cancer associated RING 1"/>
    <property type="match status" value="1"/>
</dbReference>
<evidence type="ECO:0000256" key="8">
    <source>
        <dbReference type="ARBA" id="ARBA00023242"/>
    </source>
</evidence>
<evidence type="ECO:0000256" key="4">
    <source>
        <dbReference type="ARBA" id="ARBA00022763"/>
    </source>
</evidence>
<evidence type="ECO:0000256" key="2">
    <source>
        <dbReference type="ARBA" id="ARBA00022723"/>
    </source>
</evidence>
<feature type="domain" description="PHD-type" evidence="13">
    <location>
        <begin position="592"/>
        <end position="712"/>
    </location>
</feature>
<evidence type="ECO:0000256" key="5">
    <source>
        <dbReference type="ARBA" id="ARBA00022771"/>
    </source>
</evidence>
<keyword evidence="3" id="KW-0677">Repeat</keyword>
<dbReference type="GO" id="GO:0045944">
    <property type="term" value="P:positive regulation of transcription by RNA polymerase II"/>
    <property type="evidence" value="ECO:0007669"/>
    <property type="project" value="TreeGrafter"/>
</dbReference>
<evidence type="ECO:0000256" key="10">
    <source>
        <dbReference type="SAM" id="MobiDB-lite"/>
    </source>
</evidence>
<dbReference type="SUPFAM" id="SSF57850">
    <property type="entry name" value="RING/U-box"/>
    <property type="match status" value="1"/>
</dbReference>
<dbReference type="InterPro" id="IPR001841">
    <property type="entry name" value="Znf_RING"/>
</dbReference>
<dbReference type="PANTHER" id="PTHR13763:SF0">
    <property type="entry name" value="BREAST CANCER TYPE 1 SUSCEPTIBILITY PROTEIN"/>
    <property type="match status" value="1"/>
</dbReference>
<keyword evidence="6" id="KW-0862">Zinc</keyword>
<organism evidence="14 15">
    <name type="scientific">Nepenthes gracilis</name>
    <name type="common">Slender pitcher plant</name>
    <dbReference type="NCBI Taxonomy" id="150966"/>
    <lineage>
        <taxon>Eukaryota</taxon>
        <taxon>Viridiplantae</taxon>
        <taxon>Streptophyta</taxon>
        <taxon>Embryophyta</taxon>
        <taxon>Tracheophyta</taxon>
        <taxon>Spermatophyta</taxon>
        <taxon>Magnoliopsida</taxon>
        <taxon>eudicotyledons</taxon>
        <taxon>Gunneridae</taxon>
        <taxon>Pentapetalae</taxon>
        <taxon>Caryophyllales</taxon>
        <taxon>Nepenthaceae</taxon>
        <taxon>Nepenthes</taxon>
    </lineage>
</organism>
<dbReference type="CDD" id="cd17734">
    <property type="entry name" value="BRCT_Bard1_rpt1"/>
    <property type="match status" value="1"/>
</dbReference>
<dbReference type="PROSITE" id="PS50172">
    <property type="entry name" value="BRCT"/>
    <property type="match status" value="2"/>
</dbReference>
<evidence type="ECO:0000256" key="1">
    <source>
        <dbReference type="ARBA" id="ARBA00004123"/>
    </source>
</evidence>
<dbReference type="InterPro" id="IPR036420">
    <property type="entry name" value="BRCT_dom_sf"/>
</dbReference>
<dbReference type="SUPFAM" id="SSF52113">
    <property type="entry name" value="BRCT domain"/>
    <property type="match status" value="2"/>
</dbReference>
<dbReference type="InterPro" id="IPR017907">
    <property type="entry name" value="Znf_RING_CS"/>
</dbReference>
<dbReference type="PANTHER" id="PTHR13763">
    <property type="entry name" value="BREAST CANCER TYPE 1 SUSCEPTIBILITY PROTEIN BRCA1"/>
    <property type="match status" value="1"/>
</dbReference>
<dbReference type="EMBL" id="BSYO01000003">
    <property type="protein sequence ID" value="GMH01450.1"/>
    <property type="molecule type" value="Genomic_DNA"/>
</dbReference>
<dbReference type="InterPro" id="IPR034732">
    <property type="entry name" value="EPHD"/>
</dbReference>
<feature type="region of interest" description="Disordered" evidence="10">
    <location>
        <begin position="223"/>
        <end position="247"/>
    </location>
</feature>
<accession>A0AAD3RZA9</accession>
<evidence type="ECO:0000256" key="6">
    <source>
        <dbReference type="ARBA" id="ARBA00022833"/>
    </source>
</evidence>
<feature type="compositionally biased region" description="Basic residues" evidence="10">
    <location>
        <begin position="337"/>
        <end position="357"/>
    </location>
</feature>
<keyword evidence="4" id="KW-0227">DNA damage</keyword>
<dbReference type="FunFam" id="3.40.50.10190:FF:000006">
    <property type="entry name" value="Breast cancer type 1 susceptibility protein homolog"/>
    <property type="match status" value="1"/>
</dbReference>
<name>A0AAD3RZA9_NEPGR</name>
<comment type="caution">
    <text evidence="14">The sequence shown here is derived from an EMBL/GenBank/DDBJ whole genome shotgun (WGS) entry which is preliminary data.</text>
</comment>
<feature type="domain" description="BRCT" evidence="12">
    <location>
        <begin position="870"/>
        <end position="984"/>
    </location>
</feature>
<dbReference type="InterPro" id="IPR001357">
    <property type="entry name" value="BRCT_dom"/>
</dbReference>
<feature type="region of interest" description="Disordered" evidence="10">
    <location>
        <begin position="113"/>
        <end position="175"/>
    </location>
</feature>
<sequence>MADSSHLERMGRELKCPICLSLLNSAVSLTCNHVFCNSCIQKSMKSGLYCPLCKVPYHRREVRPAPHMDNLVTIYKGMEVDSGISIFVTQNVPSIKLSDGKKQVKGDDICGRQVAGAVNPQTNQRKSKEKKSSSSKLKLKNSGHKPAKPSLRTNKRVQVPQYPVPGTPVQQMRPEPKNNEAIGSMLKKSSAISSESPSFAGKGDPSFLPFFWLREEEDAEKLSQRTDEDHVNYTPENAPAFSDIKDSDDDIPFKSSLKEVHSKFAGADYFDSEMFEWTQRACSPDLFSSPVKTQVNATSEFDGMLERVLEAPPKGISMNDDCNLFRRNKNDYDQHGNKRLGKRGLKTGKRGQNKRAKKNVDKKSGKKFIQDQKCHREIGRSTSKFDCASESTTKDTCNISAEAKWPNEVDENACARCSVPCGRHGINENENSRMHIRTCEVITSCGKGYPKKAMKLKQNPSKPEMNEVVFSQNHGCEHTVQQISNFSFGRFNARDSNIMEKSSNSIRVCESQRLGREIRQPKKVKLSKNDVLMDRQVDDIEVVIEVTPKAETMNKVQLISDTGNLDGLLEREKALPQMDKEVLLKCKTSSTKAQCAFCHSMEETEASGEIVHYFKGRPVNADFDSGSNIIHSHKNCAEWAPNVYFEDDSAINLEAELARSRRIKCCLCGIKGAALGCYEKSCRKSFHVPCARMVQQCRWDSENFVMLCPLHSSSKLPSEMCGSQAKRRKCSMKGQSQPQQSEAVVKHNTSLNVWNSRGISDKLVVCCSALANAEKETVYEFARVSGAIMSKDWTPSVTHVITSTDENKACRRTLKVLMGILEGKWILSTQWVKACMKAEGLVKEAPYEISIDIHGIKDGPRLGRQRLLNKQPKLFAGLQFYFTEDFVPSYKGYLQGLIISAGGTIMRRKPIAQVQDVPSGLSVPPTIIIYSLELPEKCDPGKKDMVLKRRRSDAEALAKSTGSKVESNLWVLNCIAGYKLQDSP</sequence>
<evidence type="ECO:0000259" key="12">
    <source>
        <dbReference type="PROSITE" id="PS50172"/>
    </source>
</evidence>
<protein>
    <submittedName>
        <fullName evidence="14">Uncharacterized protein</fullName>
    </submittedName>
</protein>
<dbReference type="FunFam" id="3.30.40.10:FF:000352">
    <property type="entry name" value="Breast cancer associated RING 1"/>
    <property type="match status" value="1"/>
</dbReference>
<dbReference type="Pfam" id="PF00533">
    <property type="entry name" value="BRCT"/>
    <property type="match status" value="1"/>
</dbReference>
<dbReference type="GO" id="GO:0004842">
    <property type="term" value="F:ubiquitin-protein transferase activity"/>
    <property type="evidence" value="ECO:0007669"/>
    <property type="project" value="TreeGrafter"/>
</dbReference>
<dbReference type="SMART" id="SM00184">
    <property type="entry name" value="RING"/>
    <property type="match status" value="2"/>
</dbReference>
<dbReference type="GO" id="GO:0000724">
    <property type="term" value="P:double-strand break repair via homologous recombination"/>
    <property type="evidence" value="ECO:0007669"/>
    <property type="project" value="UniProtKB-ARBA"/>
</dbReference>
<dbReference type="InterPro" id="IPR013083">
    <property type="entry name" value="Znf_RING/FYVE/PHD"/>
</dbReference>
<dbReference type="PROSITE" id="PS00518">
    <property type="entry name" value="ZF_RING_1"/>
    <property type="match status" value="1"/>
</dbReference>
<dbReference type="Gene3D" id="3.30.40.10">
    <property type="entry name" value="Zinc/RING finger domain, C3HC4 (zinc finger)"/>
    <property type="match status" value="2"/>
</dbReference>
<gene>
    <name evidence="14" type="ORF">Nepgr_003289</name>
</gene>
<dbReference type="GO" id="GO:0008270">
    <property type="term" value="F:zinc ion binding"/>
    <property type="evidence" value="ECO:0007669"/>
    <property type="project" value="UniProtKB-KW"/>
</dbReference>
<evidence type="ECO:0000313" key="15">
    <source>
        <dbReference type="Proteomes" id="UP001279734"/>
    </source>
</evidence>
<keyword evidence="15" id="KW-1185">Reference proteome</keyword>
<evidence type="ECO:0000256" key="9">
    <source>
        <dbReference type="PROSITE-ProRule" id="PRU00175"/>
    </source>
</evidence>
<evidence type="ECO:0000313" key="14">
    <source>
        <dbReference type="EMBL" id="GMH01450.1"/>
    </source>
</evidence>
<keyword evidence="2" id="KW-0479">Metal-binding</keyword>
<keyword evidence="7" id="KW-0234">DNA repair</keyword>
<feature type="region of interest" description="Disordered" evidence="10">
    <location>
        <begin position="332"/>
        <end position="366"/>
    </location>
</feature>
<dbReference type="InterPro" id="IPR031099">
    <property type="entry name" value="BRCA1-associated"/>
</dbReference>
<feature type="domain" description="RING-type" evidence="11">
    <location>
        <begin position="16"/>
        <end position="54"/>
    </location>
</feature>